<accession>A0A101V1W9</accession>
<proteinExistence type="predicted"/>
<evidence type="ECO:0000313" key="3">
    <source>
        <dbReference type="Proteomes" id="UP000053260"/>
    </source>
</evidence>
<protein>
    <submittedName>
        <fullName evidence="2">Uncharacterized protein</fullName>
    </submittedName>
</protein>
<evidence type="ECO:0000256" key="1">
    <source>
        <dbReference type="SAM" id="MobiDB-lite"/>
    </source>
</evidence>
<dbReference type="Proteomes" id="UP000053260">
    <property type="component" value="Unassembled WGS sequence"/>
</dbReference>
<comment type="caution">
    <text evidence="2">The sequence shown here is derived from an EMBL/GenBank/DDBJ whole genome shotgun (WGS) entry which is preliminary data.</text>
</comment>
<name>A0A101V1W9_9ACTN</name>
<feature type="compositionally biased region" description="Low complexity" evidence="1">
    <location>
        <begin position="153"/>
        <end position="170"/>
    </location>
</feature>
<dbReference type="RefSeq" id="WP_067019317.1">
    <property type="nucleotide sequence ID" value="NZ_KQ949079.1"/>
</dbReference>
<dbReference type="EMBL" id="LMXB01000028">
    <property type="protein sequence ID" value="KUO20968.1"/>
    <property type="molecule type" value="Genomic_DNA"/>
</dbReference>
<gene>
    <name evidence="2" type="ORF">AQJ91_11665</name>
</gene>
<feature type="region of interest" description="Disordered" evidence="1">
    <location>
        <begin position="142"/>
        <end position="182"/>
    </location>
</feature>
<feature type="compositionally biased region" description="Polar residues" evidence="1">
    <location>
        <begin position="171"/>
        <end position="182"/>
    </location>
</feature>
<organism evidence="2 3">
    <name type="scientific">Streptomyces dysideae</name>
    <dbReference type="NCBI Taxonomy" id="909626"/>
    <lineage>
        <taxon>Bacteria</taxon>
        <taxon>Bacillati</taxon>
        <taxon>Actinomycetota</taxon>
        <taxon>Actinomycetes</taxon>
        <taxon>Kitasatosporales</taxon>
        <taxon>Streptomycetaceae</taxon>
        <taxon>Streptomyces</taxon>
    </lineage>
</organism>
<dbReference type="STRING" id="909626.AQJ91_11665"/>
<sequence>MDQTMIADAARLLQNVPCGGAFGTYMMNSGFDPALAAQLVVRLRRVPVTNAERLADLSALCDALLLYDKLYVLRCETPPDAEDLELRNALIDLGIVEEIDVAAHGPAIADELVAYLGTTNGETVSPLLEDVAAVVRGSLADEDEPGMYSTSRPSSTVCAPPSSPCSCSSSRTGRSANWSPRN</sequence>
<evidence type="ECO:0000313" key="2">
    <source>
        <dbReference type="EMBL" id="KUO20968.1"/>
    </source>
</evidence>
<keyword evidence="3" id="KW-1185">Reference proteome</keyword>
<dbReference type="AlphaFoldDB" id="A0A101V1W9"/>
<reference evidence="2 3" key="1">
    <citation type="submission" date="2015-10" db="EMBL/GenBank/DDBJ databases">
        <title>Draft genome sequence of Streptomyces sp. RV15, isolated from a marine sponge.</title>
        <authorList>
            <person name="Ruckert C."/>
            <person name="Abdelmohsen U.R."/>
            <person name="Winkler A."/>
            <person name="Hentschel U."/>
            <person name="Kalinowski J."/>
            <person name="Kampfer P."/>
            <person name="Glaeser S."/>
        </authorList>
    </citation>
    <scope>NUCLEOTIDE SEQUENCE [LARGE SCALE GENOMIC DNA]</scope>
    <source>
        <strain evidence="2 3">RV15</strain>
    </source>
</reference>